<dbReference type="RefSeq" id="WP_229886928.1">
    <property type="nucleotide sequence ID" value="NZ_BMVX01000043.1"/>
</dbReference>
<feature type="region of interest" description="Disordered" evidence="1">
    <location>
        <begin position="223"/>
        <end position="357"/>
    </location>
</feature>
<sequence>MSAVAASAAVVIPAPRSSVSTPVSASVSGDVAVRRQRVRVPMRLVSSPFYSDIALSVYMKVKALGARPEGCEAKSATIASYLNVSKASVERGLTLLSRPAPDGVIEVRSERRTLPGGQGTSAVRTTRPVNRTEAFVWLPVAAAEDLTPRQLRAYAVIMFAGKTGLALTEGELAGYLRHHSGKKAGEALSVTAASAVVDEVEAARWMTVQRRAGARGRNLHIAHDLAPEARKEVTAGGCGSAPETPEAAMEGGSEGSGSSPVGEGSGSPVGEGSLTNRESPRTDSPDDERALTSPAVGEVQVVEGAEAVENPASAEARSEGRGGIALRAGEISQPSSKPNGEKRSRKGLGSSRSSYTGPQLAMSPEIYAVLEPVHVLLQQVTSPFVARKIAREVGRQLREGTAADRLHHRLTARLAKVALSDIRDPGRWLLGVALPRWGCGHQDCEAGIIWRTGTACELCAETVQDLAAARQREQRLAQGLCPQHGTRPGPAGHCTDCELETAIRRPARVPAPREPEGPQRASCGGCGCVIFLTGWAVDTGLCKLCRQEANALDAVEPAAPATPSVLGSCSGRDGERPCTRRALSTRSVCLTHRSREVAGEVA</sequence>
<comment type="caution">
    <text evidence="2">The sequence shown here is derived from an EMBL/GenBank/DDBJ whole genome shotgun (WGS) entry which is preliminary data.</text>
</comment>
<feature type="compositionally biased region" description="Basic and acidic residues" evidence="1">
    <location>
        <begin position="278"/>
        <end position="290"/>
    </location>
</feature>
<organism evidence="2 3">
    <name type="scientific">Streptomyces subrutilus</name>
    <dbReference type="NCBI Taxonomy" id="36818"/>
    <lineage>
        <taxon>Bacteria</taxon>
        <taxon>Bacillati</taxon>
        <taxon>Actinomycetota</taxon>
        <taxon>Actinomycetes</taxon>
        <taxon>Kitasatosporales</taxon>
        <taxon>Streptomycetaceae</taxon>
        <taxon>Streptomyces</taxon>
    </lineage>
</organism>
<name>A0A918RFC4_9ACTN</name>
<reference evidence="2" key="2">
    <citation type="submission" date="2020-09" db="EMBL/GenBank/DDBJ databases">
        <authorList>
            <person name="Sun Q."/>
            <person name="Ohkuma M."/>
        </authorList>
    </citation>
    <scope>NUCLEOTIDE SEQUENCE</scope>
    <source>
        <strain evidence="2">JCM 4834</strain>
    </source>
</reference>
<feature type="compositionally biased region" description="Low complexity" evidence="1">
    <location>
        <begin position="295"/>
        <end position="309"/>
    </location>
</feature>
<protein>
    <submittedName>
        <fullName evidence="2">Uncharacterized protein</fullName>
    </submittedName>
</protein>
<dbReference type="Proteomes" id="UP000634660">
    <property type="component" value="Unassembled WGS sequence"/>
</dbReference>
<reference evidence="2" key="1">
    <citation type="journal article" date="2014" name="Int. J. Syst. Evol. Microbiol.">
        <title>Complete genome sequence of Corynebacterium casei LMG S-19264T (=DSM 44701T), isolated from a smear-ripened cheese.</title>
        <authorList>
            <consortium name="US DOE Joint Genome Institute (JGI-PGF)"/>
            <person name="Walter F."/>
            <person name="Albersmeier A."/>
            <person name="Kalinowski J."/>
            <person name="Ruckert C."/>
        </authorList>
    </citation>
    <scope>NUCLEOTIDE SEQUENCE</scope>
    <source>
        <strain evidence="2">JCM 4834</strain>
    </source>
</reference>
<gene>
    <name evidence="2" type="ORF">GCM10010371_65850</name>
</gene>
<evidence type="ECO:0000256" key="1">
    <source>
        <dbReference type="SAM" id="MobiDB-lite"/>
    </source>
</evidence>
<dbReference type="EMBL" id="BMVX01000043">
    <property type="protein sequence ID" value="GGZ96764.1"/>
    <property type="molecule type" value="Genomic_DNA"/>
</dbReference>
<dbReference type="AlphaFoldDB" id="A0A918RFC4"/>
<evidence type="ECO:0000313" key="2">
    <source>
        <dbReference type="EMBL" id="GGZ96764.1"/>
    </source>
</evidence>
<accession>A0A918RFC4</accession>
<evidence type="ECO:0000313" key="3">
    <source>
        <dbReference type="Proteomes" id="UP000634660"/>
    </source>
</evidence>
<proteinExistence type="predicted"/>
<feature type="compositionally biased region" description="Basic and acidic residues" evidence="1">
    <location>
        <begin position="223"/>
        <end position="233"/>
    </location>
</feature>